<organism evidence="2 3">
    <name type="scientific">Naegleria lovaniensis</name>
    <name type="common">Amoeba</name>
    <dbReference type="NCBI Taxonomy" id="51637"/>
    <lineage>
        <taxon>Eukaryota</taxon>
        <taxon>Discoba</taxon>
        <taxon>Heterolobosea</taxon>
        <taxon>Tetramitia</taxon>
        <taxon>Eutetramitia</taxon>
        <taxon>Vahlkampfiidae</taxon>
        <taxon>Naegleria</taxon>
    </lineage>
</organism>
<dbReference type="AlphaFoldDB" id="A0AA88KQF5"/>
<feature type="region of interest" description="Disordered" evidence="1">
    <location>
        <begin position="1"/>
        <end position="30"/>
    </location>
</feature>
<proteinExistence type="predicted"/>
<keyword evidence="3" id="KW-1185">Reference proteome</keyword>
<dbReference type="SUPFAM" id="SSF81383">
    <property type="entry name" value="F-box domain"/>
    <property type="match status" value="1"/>
</dbReference>
<evidence type="ECO:0008006" key="4">
    <source>
        <dbReference type="Google" id="ProtNLM"/>
    </source>
</evidence>
<evidence type="ECO:0000313" key="2">
    <source>
        <dbReference type="EMBL" id="KAG2392287.1"/>
    </source>
</evidence>
<dbReference type="RefSeq" id="XP_044554181.1">
    <property type="nucleotide sequence ID" value="XM_044688317.1"/>
</dbReference>
<reference evidence="2 3" key="1">
    <citation type="journal article" date="2018" name="BMC Genomics">
        <title>The genome of Naegleria lovaniensis, the basis for a comparative approach to unravel pathogenicity factors of the human pathogenic amoeba N. fowleri.</title>
        <authorList>
            <person name="Liechti N."/>
            <person name="Schurch N."/>
            <person name="Bruggmann R."/>
            <person name="Wittwer M."/>
        </authorList>
    </citation>
    <scope>NUCLEOTIDE SEQUENCE [LARGE SCALE GENOMIC DNA]</scope>
    <source>
        <strain evidence="2 3">ATCC 30569</strain>
    </source>
</reference>
<dbReference type="Proteomes" id="UP000816034">
    <property type="component" value="Unassembled WGS sequence"/>
</dbReference>
<evidence type="ECO:0000256" key="1">
    <source>
        <dbReference type="SAM" id="MobiDB-lite"/>
    </source>
</evidence>
<evidence type="ECO:0000313" key="3">
    <source>
        <dbReference type="Proteomes" id="UP000816034"/>
    </source>
</evidence>
<accession>A0AA88KQF5</accession>
<dbReference type="InterPro" id="IPR036047">
    <property type="entry name" value="F-box-like_dom_sf"/>
</dbReference>
<sequence length="747" mass="88720">MLNSSKTHNLDNESADQNEPPKTKMSTKNSHFTHLHPDLILYIFDMLIVQPREFVNIFSLNHHWREFTEHNEVFWERQLCGLLYMFVRNDHQRNNNNNHNDPSLKSKHNNPYGNEIAHIDHIQFYKKYFFNRTEMNILLNQHSIFRSLFKEMHSKLLDFIRTKSIMMHVQFNNDEHVVTEVPIMDLSSQHLSCTIENSFQMDDTHSRESSTRLHDPETRIELIKSIFLYCYNSIKAKKNAQRLKEELQLVTQHDFNWRRTGIFNCDYFDSYNDFEYHSNIVGSDSLTSTIAAQNIDRYWRLLLNLQETDAHKVIQLQKRFLIKCTRKNQGLIKDMVCVLRETSRSYHDSVVLEKTQTVSQQVALNCIFDSIVHQLSYLEKEERMRTFKYLVLTFMIDCFSHQDLFIAASCFESFKNYFQAISYKQVFEQTLDVHYTKIRRLSIKANDERSIFLLEYMLNTIRLSRPLFSSLVYNHNTLSDIALPYYCSLSAEPTLLYVEDPGDEDFLRQCLLKCRNVYLKHGKDEKQFWKDVKNSLRCLCSMDIEISKSQFIIKELFASLKNVGLLTKSNIASEAKKLYLRAWRNGNLETCIEWTKFFVSEFNISPVRVTYEWTTFSSYFTKEELLESSKNFPEIDNKKKKSSKEIEFKDMDCDVICHMNPICDFVLLSGVDTLKEMLKDQFLAQYWNDVVTVPFLYDTLYPRPTIAGDESLVYCCYSFNDNHRLYLKKMKLKQLIQFLINKKEPKN</sequence>
<comment type="caution">
    <text evidence="2">The sequence shown here is derived from an EMBL/GenBank/DDBJ whole genome shotgun (WGS) entry which is preliminary data.</text>
</comment>
<protein>
    <recommendedName>
        <fullName evidence="4">F-box domain-containing protein</fullName>
    </recommendedName>
</protein>
<dbReference type="EMBL" id="PYSW02000005">
    <property type="protein sequence ID" value="KAG2392287.1"/>
    <property type="molecule type" value="Genomic_DNA"/>
</dbReference>
<name>A0AA88KQF5_NAELO</name>
<dbReference type="GeneID" id="68104993"/>
<gene>
    <name evidence="2" type="ORF">C9374_012539</name>
</gene>